<evidence type="ECO:0000313" key="12">
    <source>
        <dbReference type="EMBL" id="CAH3105145.1"/>
    </source>
</evidence>
<feature type="coiled-coil region" evidence="8">
    <location>
        <begin position="4006"/>
        <end position="4033"/>
    </location>
</feature>
<keyword evidence="8" id="KW-0175">Coiled coil</keyword>
<dbReference type="SUPFAM" id="SSF49309">
    <property type="entry name" value="Transglutaminase, two C-terminal domains"/>
    <property type="match status" value="2"/>
</dbReference>
<proteinExistence type="inferred from homology"/>
<dbReference type="Gene3D" id="1.10.287.1490">
    <property type="match status" value="4"/>
</dbReference>
<feature type="coiled-coil region" evidence="8">
    <location>
        <begin position="3728"/>
        <end position="3855"/>
    </location>
</feature>
<dbReference type="Gene3D" id="3.90.260.10">
    <property type="entry name" value="Transglutaminase-like"/>
    <property type="match status" value="1"/>
</dbReference>
<keyword evidence="10" id="KW-0472">Membrane</keyword>
<organism evidence="12 13">
    <name type="scientific">Pocillopora meandrina</name>
    <dbReference type="NCBI Taxonomy" id="46732"/>
    <lineage>
        <taxon>Eukaryota</taxon>
        <taxon>Metazoa</taxon>
        <taxon>Cnidaria</taxon>
        <taxon>Anthozoa</taxon>
        <taxon>Hexacorallia</taxon>
        <taxon>Scleractinia</taxon>
        <taxon>Astrocoeniina</taxon>
        <taxon>Pocilloporidae</taxon>
        <taxon>Pocillopora</taxon>
    </lineage>
</organism>
<dbReference type="InterPro" id="IPR008958">
    <property type="entry name" value="Transglutaminase_C"/>
</dbReference>
<feature type="compositionally biased region" description="Basic and acidic residues" evidence="9">
    <location>
        <begin position="47"/>
        <end position="65"/>
    </location>
</feature>
<evidence type="ECO:0000256" key="3">
    <source>
        <dbReference type="ARBA" id="ARBA00022679"/>
    </source>
</evidence>
<feature type="region of interest" description="Disordered" evidence="9">
    <location>
        <begin position="1439"/>
        <end position="1474"/>
    </location>
</feature>
<feature type="region of interest" description="Disordered" evidence="9">
    <location>
        <begin position="1"/>
        <end position="65"/>
    </location>
</feature>
<feature type="coiled-coil region" evidence="8">
    <location>
        <begin position="1700"/>
        <end position="1804"/>
    </location>
</feature>
<evidence type="ECO:0000313" key="13">
    <source>
        <dbReference type="Proteomes" id="UP001159428"/>
    </source>
</evidence>
<dbReference type="InterPro" id="IPR050779">
    <property type="entry name" value="Transglutaminase"/>
</dbReference>
<dbReference type="GO" id="GO:0046872">
    <property type="term" value="F:metal ion binding"/>
    <property type="evidence" value="ECO:0007669"/>
    <property type="project" value="UniProtKB-KW"/>
</dbReference>
<comment type="similarity">
    <text evidence="2">Belongs to the transglutaminase superfamily. Transglutaminase family.</text>
</comment>
<gene>
    <name evidence="12" type="ORF">PMEA_00035050</name>
</gene>
<feature type="coiled-coil region" evidence="8">
    <location>
        <begin position="5221"/>
        <end position="5272"/>
    </location>
</feature>
<feature type="transmembrane region" description="Helical" evidence="10">
    <location>
        <begin position="5807"/>
        <end position="5826"/>
    </location>
</feature>
<dbReference type="InterPro" id="IPR036985">
    <property type="entry name" value="Transglutaminase-like_sf"/>
</dbReference>
<feature type="compositionally biased region" description="Acidic residues" evidence="9">
    <location>
        <begin position="1451"/>
        <end position="1463"/>
    </location>
</feature>
<dbReference type="InterPro" id="IPR001102">
    <property type="entry name" value="Transglutaminase_N"/>
</dbReference>
<feature type="domain" description="Transglutaminase-like" evidence="11">
    <location>
        <begin position="353"/>
        <end position="445"/>
    </location>
</feature>
<evidence type="ECO:0000256" key="7">
    <source>
        <dbReference type="ARBA" id="ARBA00024222"/>
    </source>
</evidence>
<name>A0AAU9WAX3_9CNID</name>
<feature type="coiled-coil region" evidence="8">
    <location>
        <begin position="1854"/>
        <end position="2140"/>
    </location>
</feature>
<keyword evidence="5" id="KW-0106">Calcium</keyword>
<dbReference type="EMBL" id="CALNXJ010000009">
    <property type="protein sequence ID" value="CAH3105145.1"/>
    <property type="molecule type" value="Genomic_DNA"/>
</dbReference>
<feature type="coiled-coil region" evidence="8">
    <location>
        <begin position="2808"/>
        <end position="2877"/>
    </location>
</feature>
<protein>
    <recommendedName>
        <fullName evidence="7">protein-glutamine gamma-glutamyltransferase</fullName>
        <ecNumber evidence="7">2.3.2.13</ecNumber>
    </recommendedName>
</protein>
<dbReference type="PANTHER" id="PTHR11590">
    <property type="entry name" value="PROTEIN-GLUTAMINE GAMMA-GLUTAMYLTRANSFERASE"/>
    <property type="match status" value="1"/>
</dbReference>
<dbReference type="InterPro" id="IPR038765">
    <property type="entry name" value="Papain-like_cys_pep_sf"/>
</dbReference>
<keyword evidence="6" id="KW-0012">Acyltransferase</keyword>
<dbReference type="Gene3D" id="2.60.40.10">
    <property type="entry name" value="Immunoglobulins"/>
    <property type="match status" value="3"/>
</dbReference>
<dbReference type="Proteomes" id="UP001159428">
    <property type="component" value="Unassembled WGS sequence"/>
</dbReference>
<feature type="coiled-coil region" evidence="8">
    <location>
        <begin position="1326"/>
        <end position="1434"/>
    </location>
</feature>
<feature type="compositionally biased region" description="Low complexity" evidence="9">
    <location>
        <begin position="9"/>
        <end position="31"/>
    </location>
</feature>
<evidence type="ECO:0000256" key="2">
    <source>
        <dbReference type="ARBA" id="ARBA00005968"/>
    </source>
</evidence>
<feature type="coiled-coil region" evidence="8">
    <location>
        <begin position="5331"/>
        <end position="5542"/>
    </location>
</feature>
<dbReference type="SUPFAM" id="SSF81296">
    <property type="entry name" value="E set domains"/>
    <property type="match status" value="1"/>
</dbReference>
<feature type="coiled-coil region" evidence="8">
    <location>
        <begin position="5001"/>
        <end position="5187"/>
    </location>
</feature>
<feature type="region of interest" description="Disordered" evidence="9">
    <location>
        <begin position="3506"/>
        <end position="3538"/>
    </location>
</feature>
<feature type="coiled-coil region" evidence="8">
    <location>
        <begin position="3889"/>
        <end position="3937"/>
    </location>
</feature>
<sequence length="5827" mass="669011">MPRTRRTTAAHGTTSTSGSTSRRARSPATTPEPKRRKNDQELVQDLPDSRSHAKAKMGEGLEGRTKLTSDEKFKALNKALRVDKKKPPASQLKPEEVDFHITDNRLAHKTDDYEAEQLIIRRGQIFDVTVTFNREYIPDTDIVVLQFVIGSRPQESKGSIVRVAIHEILNPVTWGMKIKQISGKTLHLTVMPSAKALIGQYEVFVETKMADDKKSVFRYKDDDKVCVLFNAWCKEDSVYMESEADREEYVLNDFGYIWVGSAKWNEGLPWTFGQFEDISLECALWLLNKGGLSATARSSPIHISRIISAMANYNDSDGGILFGRWTETYPKNCTPPTAWTGSTAILEKFMKKKFYVKYGQCWVFSGLVTTLLRALGLPTRSVTNFESAHDTDSSMTIDFHHDEEGNPLDELNDSIWNFHVWNESWFKRPDLPDGHDGWQAHDATPQETSEGVFRCGPASVNAVKNGEVYLPYDTGFVFAEVNGDRVYWDVDDDDGSMKASYVDTHSIGKFISTKEPGEGRHRLDVTSGYKHPEGSQQERKAVEFAYKFSTRREYEIYNADKEDVEFSLEVLDNIAIGDSFDVKVVALNKSYEQRNVKVNITSVMAFYTGIPAKPLKRKMEAIEIGPNKGTVDDYIAILSEKVVILKIASGDYMGKIAADGNVKLYIKGKVQETGQSFGKQDVVELRKPKLAVKILNDKLKCSSDNHCLYVLLHVQASPNSVKRWDEVEVTASFKNLLPVPLENGHFQLEGAGLSPRSRVINIDSVAPKKEAKAIATFTVTRSRKRTVVVSFQSDQLAGVRGECVINVRTSKMWGRISSMAQAMQEKLEESLGEDPAEDLEASAETSPAHHRKDEDVISELRRALGESEKRNEEINREFQKLLRLKEEELVQLRESVRAGPSLDAGELFTEIQDPENPTKMGSIQQIKDLLSKKDNTILSLQNQLEESENMVRQLEQQGRDNEEKVMSELAVKIRAAEGFQLKLEECKQLLEDRNKTIEGLMDRLDAQKRLLDSRDQVIDQLKAMKNLDSGADELVSTLREQLEAMSGKLEQSVDETEKAKNEVRALKKELEEKSELIASAEKIEQEKAALLQHIQEIEEEHKQAVVNLQHHVQEKENALAAEFEEAEQVYKTTEHDLREQLEEKTRIIESKDEAVQVLKRAMQEKNLSSEGPLPPPHTDKIVALLEEKVKEREETINSKSERIHELEKDVVDQQNSIDSLKKLVDDKTLEVKVLQEAVHAKDQEIEDIKEKHETELSEKALKLASQAKENQDLEKTIASLKESLAGLESKENVTERLLLLDAEKEQQFRNEMEAFRDSEKVLDAKLQAALEQNRNISEELALAKTKIEAKEKELHDLSTRMGKLKLQAKAKLTSVQNEKEKLSKDKQEVELHLLREREEKLAIQMKITQIEEEREAADSKRVELEQALEEFVRTTDKKGKLTALEKKSSPDVEEDDVPEEELEGSGTVSTIIGSNTEESGSINVMKILEEERYCMERRLDLITKERDSLQSKVEELEEMLEAEKERQQKKTEEISSDEDAELAKHMAEESLMMHIEALQEENETLRSTLEREQSAVVNLTEQLKQAPIEQKNELQAEVDSLREFLAKEKEKTTGLASQLEQHQEQCTKQSQQMENLKLEIQEKQDAIKSLELQLQTGQEYQRKALEDKDKDIQNLQVALMENSSGFELLNASFSETSSQVQQLQEELAIKDAELARLKKELGDQELSLDQLRESYTDVCTTLNELQGLLANKEAEATKLQESKDHQMAELESMQSKQGGQIGEIQTLQETIARKEDELAQLRTTFEEKDSSFEVLSASFMETSSQVKGLEESLQVKDTELGVLQQTLQERILAFNKLTDDLSNTTSQLKNIKEMLDVKENEIGNLNSKLKEQEMAYAELNTKCEESALKVRELEENCVAKDMELKTLQTASEAQHLLNEQLNQSSAECDGQIKQLQSYLREKNQEVKSLQENLGEKHTRLEQIQELLITKEKGVAKLESELEEQNSNNQQLSYSLQIAESQVRDLEEAVTKKDENIGSLKKDLETLGLEYEELNSSFTDASSQMKELHDLLAAKETELNVLKASIEDQGSNFNELTSRLTEQSAQLQEFTNSLSAKEDEIKTLRASYEEEKARFSELESRYINDMGGLEETIVLRENENAALRAERQENISSLSELNRSYDEATSKIKELYEIIKHKDDEFKTLGAKFEEQKSNYNQLNTTVEESSLKVIELQQSLQAKSKEVDVLQSSSDEKASTLEQLNVNFDKLVAQERELRDLLESKEAEMKELKTMVDKQASYLEQSQKNDAENSSQVNQLMEELKVKDAELSQMQTSFVDQNASIGELEDRWTETNSLVNDLRQRIAEKEDEVNSLKSSLDNQSIEFGAKYDGMHAGMNDLRECLASKEEELFVLQTTLQEKNTSVENLDASLSETNAQLEDLRSQLTARDSKFTALKKKAQALKKSYETVSAENDSHKEELEELRKEKGIFLEEKGAMETCLAQLIEHKNQLHAKNAEVQELETKIGKVEEALQLASSENENLASNITELREALDSLEQEKKQLITEREEFVSRLNEVESEKVSMETSLHDGREEMSLVQSENESFKTNLDEMKKQLDYKVKEVSDLREVIDHLKTVVEEINKSSQEDLKHLELRKNEELQEKLSAKDRELFELSEDLSLTKKTVGEYQAKLLGNEDALQKRWNAFEEEKESLEEKLGDISAEKNSLQQKLSEMTESHNALLSEFDSVKAEVGRARSDIDVKDNQINALQIELNGMQKIVKEELVTSQKEESLKNELFAKETEFLDLQEKLKHFQESLPLKEQEADELRERLQSSEEAVLNTNSRLHDMCVQESKLKESLEQAELKIAHLQEDLSDVASELSQVSHVKTALESELFDVKDRLGAAELELNSLLVTSDNTSRELALKEERVINLERDISEAKAMLENERQGKEDTEVLMEREHDELEDTINELSGMKKLCQDQEKALIELNKERSENLEELKTAKSRAEELVTTLEEMKSSLNALYRERDIVMTELEETNGKLSEVLAVKASLESDIHDVNEKLEAVTAEQQRYATELGSTKQELLDRKKELKELRSVREPQVEQVTPVDVGLLNAAPEREFLLGSPSDEVAKALSRERQLINQIEQLEKEKCNLEAELTDIVSEVKEVTDVRGAIEAELNNTKAAMNELTVQHEWVTAELQNFKEEFEEQENELHRLRQDLVDANKVKEELQGDNVNENEDKLRQAEEELTRMKINFEETVSKRVEEISEAKELEKSQIEEQLAKKLEDVKSHKDEVIAKLKDKIREKIDLNKKITAEFRLKSANAQKEKEEALQEIQSQLELQTQTTEQLSAALDQQRENSKTKDEEVEMLKNKVVEMENESGQKDLNWQETLLELQNLKLEIEKRDQEKIELDSRLQASVGQDEFEKSITDRNKLIANLKKRLKEERTAKKEEMTKWQHAITEKDAEIQQLESSHAKALKDVNKRLEAAQEHSRNLEERREALENELHNTEDEMNNLKKQSENTKNEMEKKQEQLQKELDERDADFTSSMDALNSQRDEAEKLIEQLRTEAKARAEEMAMLKEEEANQQQEKQLLLDEVQQLSEAVEHLKDKDMNIAKLEQELEAVEDMKVKLEHQLKAAGDELVKLKEVNEQLQREVETTKVAITEAPTTAEASSTLLGAVGTSFDEPVLTVGDVVPPEEVESTRVEIQESIPLEHYPVQTSASKGELEEVTSQLSDIQAELSKVKAMNEKLKAKLRVYVKREKVKSESLSESDSNELREEIEKVRQEKLNLEKTAYEVREEIDVIMRHKDAVIGDLKAKVQQLLDEQRRQENLKEKLEKLVAQRDDEIQELKNRHQTLCGERDTNILTLEKSLEQEKLTYVRELEHCKDEYERVLSKKDAEVEILQRDITNAREEIELLTGQLNEANQSLEELTKLKVDFDHIVSGLREDLQQALDEKAAADQIAHEFQVQLRRSESSTDQSGVGVRDAAIETPGAERSYEDIQLKAAQEELLKLKEALELLHKEKEELYKSLDAGKQGNDETKTNELEVDTKDGVEEMEGELSGLSNDVVWLQNELKKASVLNKSLDDKLKALSKRKRTRSDPREEDSEVRAELERTRAAKLESERKEQELREELDDFVKEKDTIVASLRSKLEVALQENEAAINEIRDYEKRLLEKDSRVRDLTEQIEPLLLDNEELNKTMEELTRLNSELRSSVDFAADAKLELESKQLLLTERNQRISELETHLERTEQEHQEFIEEIKRQHEDLLSEKERQSEQLITELREKNNELEENIHMVTEQKDDIEKELLNTKSELEQVVQDSFPVIEEKDRQINELQVVMDEKQTKTDESIFQLQANEKALQERIQVLDARNNEIKDNLRQVQSELEKRLQEGEGLEEELMQAHSQIDQLNAKLSVADQEKQDINRLQSNFDHIISGLREDLQHALDGRAAADEIAHEFQVQLENLKKSSPVVSADSNLLTQENNKNAEMLEATRREVSDLRATLDITSKERDDLQDKIREFSIQETNIKEPLSSSEVNWKLSEKEGREKAVEEVILQSSVDNQVTTTSNSEIEIELENLRNEMKKIKGVNDKLKAKLRTLLKKEKAKTDSRDEETSSRDDLQAELEQVRQEKLESEKACQELRIELDSFVRQKESIVNELKNKIEQLVADRGKSNGLIEQYENRIVAKDGDLQEMRDNIGHLQSHNDEAWRRVQQLKEENDNLYVQQQDVISQKTEIEDDCNDLKRELERVAENLTRKESVITTLENRLQDTTENYKTELEATRVQHDGVIFEIQSHADRLERELLSANKELEQLKGEVGELKREREDIAILKANFDHIVSGLHEDLQRALEEKGAADQIAHEFQVQLKRLQKELEKSETSHGDVAVEATDTEAINMHERLENAQSEVFNLRDVLQSVNSEKLDLEDRLRRLEATLQVRETPKDEIERGEKDGDQEEIVSRVVIQTLENEPIQSAVCETQPLLTSPPSQTVASDPNDVQKVKDELSKANSELETVKSVNERLKAKVRAMTRKNKEKEGKPKTGDVGSSEELIAELSKVRQEKLECERAAQELRIELDTFVREKEGIVEELKARVQKLLSEKEETSSLVEYYEKRILERDAEISTLGEQFQSLEEERQEIDQKFSENRAENQNVKAVLEQVQLQKVKAEKELQQAKLQLEHLLQEQQPLLDAKDQQIADLEAKLFNQKGLNTEEKSQLKDRYDTVIAEQQNHLNNLEEALTSAYAQTEHLKTQVQELEREQEDINKLRADFSHIVSGLSEDLQRALQGKVTADEIASEFQLKLKQLDKSSVLSERYVRDAGVGTREMDLQSSEKDSGKLQEIIEHLKEEKEELDDRIMGLDEVLQDREGELEEKEKQIQELQLQIEKLTTDLANAAEKFNRDVNQVVVREEAMRRELQNNLDAKTEDFENLREQFTALKEDNAKEKEQLQGELAEKRQIIDKLNEDLSQFRNGVQNKSDEEKLYEELQANYELLENGNNKLRQDLYMTMKGKENLRVKLKKDYDQILSSLKLDLEQSRQQNLEKERFIHNQRVEVETLVKDKELLVAKLRDTSVVTEENVQRSGDDLTDGDDIVGELKNEINWLRKECQDCRMEKDKLYTKFHEVTEALRGELEKSLGEKENLTQKTEETLHQNRDLQQSLIEKQSALTKAKIQFEHIGKGWRNDLDAARAEKEEALRQLGELRNQNVTIDMPVDEEGALETIEQLRDRLQEMEELYEAKCREGEVSLQIEEVGSPSKESLTKHHYPSPYVSRQSRSFTSQLGRYFKRGSSLSLGRPRGFRKAALALYLVSLHLLAFLYIFQLLF</sequence>
<feature type="coiled-coil region" evidence="8">
    <location>
        <begin position="2639"/>
        <end position="2741"/>
    </location>
</feature>
<feature type="coiled-coil region" evidence="8">
    <location>
        <begin position="5596"/>
        <end position="5745"/>
    </location>
</feature>
<comment type="cofactor">
    <cofactor evidence="1">
        <name>Ca(2+)</name>
        <dbReference type="ChEBI" id="CHEBI:29108"/>
    </cofactor>
</comment>
<dbReference type="Pfam" id="PF00868">
    <property type="entry name" value="Transglut_N"/>
    <property type="match status" value="1"/>
</dbReference>
<feature type="compositionally biased region" description="Basic and acidic residues" evidence="9">
    <location>
        <begin position="1439"/>
        <end position="1450"/>
    </location>
</feature>
<feature type="coiled-coil region" evidence="8">
    <location>
        <begin position="4864"/>
        <end position="4938"/>
    </location>
</feature>
<feature type="coiled-coil region" evidence="8">
    <location>
        <begin position="2415"/>
        <end position="2613"/>
    </location>
</feature>
<feature type="coiled-coil region" evidence="8">
    <location>
        <begin position="4565"/>
        <end position="4701"/>
    </location>
</feature>
<feature type="compositionally biased region" description="Acidic residues" evidence="9">
    <location>
        <begin position="830"/>
        <end position="841"/>
    </location>
</feature>
<dbReference type="FunFam" id="3.90.260.10:FF:000001">
    <property type="entry name" value="Protein-glutamine gamma-glutamyltransferase 2"/>
    <property type="match status" value="1"/>
</dbReference>
<evidence type="ECO:0000256" key="4">
    <source>
        <dbReference type="ARBA" id="ARBA00022723"/>
    </source>
</evidence>
<keyword evidence="4" id="KW-0479">Metal-binding</keyword>
<keyword evidence="10" id="KW-0812">Transmembrane</keyword>
<keyword evidence="13" id="KW-1185">Reference proteome</keyword>
<evidence type="ECO:0000259" key="11">
    <source>
        <dbReference type="SMART" id="SM00460"/>
    </source>
</evidence>
<feature type="coiled-coil region" evidence="8">
    <location>
        <begin position="930"/>
        <end position="1007"/>
    </location>
</feature>
<dbReference type="EC" id="2.3.2.13" evidence="7"/>
<feature type="coiled-coil region" evidence="8">
    <location>
        <begin position="4493"/>
        <end position="4527"/>
    </location>
</feature>
<dbReference type="Pfam" id="PF01841">
    <property type="entry name" value="Transglut_core"/>
    <property type="match status" value="1"/>
</dbReference>
<evidence type="ECO:0000256" key="10">
    <source>
        <dbReference type="SAM" id="Phobius"/>
    </source>
</evidence>
<feature type="coiled-coil region" evidence="8">
    <location>
        <begin position="4737"/>
        <end position="4835"/>
    </location>
</feature>
<dbReference type="InterPro" id="IPR014756">
    <property type="entry name" value="Ig_E-set"/>
</dbReference>
<feature type="coiled-coil region" evidence="8">
    <location>
        <begin position="2913"/>
        <end position="3091"/>
    </location>
</feature>
<dbReference type="PANTHER" id="PTHR11590:SF40">
    <property type="entry name" value="HEMOCYTE PROTEIN-GLUTAMINE GAMMA-GLUTAMYLTRANSFERASE-LIKE PROTEIN"/>
    <property type="match status" value="1"/>
</dbReference>
<reference evidence="12 13" key="1">
    <citation type="submission" date="2022-05" db="EMBL/GenBank/DDBJ databases">
        <authorList>
            <consortium name="Genoscope - CEA"/>
            <person name="William W."/>
        </authorList>
    </citation>
    <scope>NUCLEOTIDE SEQUENCE [LARGE SCALE GENOMIC DNA]</scope>
</reference>
<dbReference type="SMART" id="SM00460">
    <property type="entry name" value="TGc"/>
    <property type="match status" value="1"/>
</dbReference>
<dbReference type="InterPro" id="IPR013783">
    <property type="entry name" value="Ig-like_fold"/>
</dbReference>
<dbReference type="SUPFAM" id="SSF57997">
    <property type="entry name" value="Tropomyosin"/>
    <property type="match status" value="1"/>
</dbReference>
<dbReference type="Pfam" id="PF00927">
    <property type="entry name" value="Transglut_C"/>
    <property type="match status" value="1"/>
</dbReference>
<accession>A0AAU9WAX3</accession>
<evidence type="ECO:0000256" key="9">
    <source>
        <dbReference type="SAM" id="MobiDB-lite"/>
    </source>
</evidence>
<dbReference type="SUPFAM" id="SSF90257">
    <property type="entry name" value="Myosin rod fragments"/>
    <property type="match status" value="1"/>
</dbReference>
<feature type="region of interest" description="Disordered" evidence="9">
    <location>
        <begin position="826"/>
        <end position="853"/>
    </location>
</feature>
<evidence type="ECO:0000256" key="6">
    <source>
        <dbReference type="ARBA" id="ARBA00023315"/>
    </source>
</evidence>
<dbReference type="GO" id="GO:0003810">
    <property type="term" value="F:protein-glutamine gamma-glutamyltransferase activity"/>
    <property type="evidence" value="ECO:0007669"/>
    <property type="project" value="UniProtKB-EC"/>
</dbReference>
<dbReference type="InterPro" id="IPR002931">
    <property type="entry name" value="Transglutaminase-like"/>
</dbReference>
<dbReference type="SUPFAM" id="SSF54001">
    <property type="entry name" value="Cysteine proteinases"/>
    <property type="match status" value="1"/>
</dbReference>
<feature type="coiled-coil region" evidence="8">
    <location>
        <begin position="2257"/>
        <end position="2382"/>
    </location>
</feature>
<keyword evidence="3" id="KW-0808">Transferase</keyword>
<feature type="coiled-coil region" evidence="8">
    <location>
        <begin position="857"/>
        <end position="895"/>
    </location>
</feature>
<feature type="coiled-coil region" evidence="8">
    <location>
        <begin position="1499"/>
        <end position="1653"/>
    </location>
</feature>
<evidence type="ECO:0000256" key="8">
    <source>
        <dbReference type="SAM" id="Coils"/>
    </source>
</evidence>
<feature type="coiled-coil region" evidence="8">
    <location>
        <begin position="1182"/>
        <end position="1290"/>
    </location>
</feature>
<evidence type="ECO:0000256" key="1">
    <source>
        <dbReference type="ARBA" id="ARBA00001913"/>
    </source>
</evidence>
<keyword evidence="10" id="KW-1133">Transmembrane helix</keyword>
<comment type="caution">
    <text evidence="12">The sequence shown here is derived from an EMBL/GenBank/DDBJ whole genome shotgun (WGS) entry which is preliminary data.</text>
</comment>
<evidence type="ECO:0000256" key="5">
    <source>
        <dbReference type="ARBA" id="ARBA00022837"/>
    </source>
</evidence>
<feature type="coiled-coil region" evidence="8">
    <location>
        <begin position="1035"/>
        <end position="1143"/>
    </location>
</feature>
<feature type="coiled-coil region" evidence="8">
    <location>
        <begin position="4057"/>
        <end position="4429"/>
    </location>
</feature>
<dbReference type="InterPro" id="IPR036238">
    <property type="entry name" value="Transglutaminase_C_sf"/>
</dbReference>